<name>A0AAE3GMY1_9PSEU</name>
<dbReference type="AlphaFoldDB" id="A0AAE3GMY1"/>
<accession>A0AAE3GMY1</accession>
<evidence type="ECO:0000256" key="1">
    <source>
        <dbReference type="SAM" id="MobiDB-lite"/>
    </source>
</evidence>
<evidence type="ECO:0000313" key="3">
    <source>
        <dbReference type="Proteomes" id="UP001206128"/>
    </source>
</evidence>
<keyword evidence="3" id="KW-1185">Reference proteome</keyword>
<reference evidence="2" key="1">
    <citation type="submission" date="2022-06" db="EMBL/GenBank/DDBJ databases">
        <title>Genomic Encyclopedia of Archaeal and Bacterial Type Strains, Phase II (KMG-II): from individual species to whole genera.</title>
        <authorList>
            <person name="Goeker M."/>
        </authorList>
    </citation>
    <scope>NUCLEOTIDE SEQUENCE</scope>
    <source>
        <strain evidence="2">DSM 43935</strain>
    </source>
</reference>
<dbReference type="EMBL" id="JAMTCK010000035">
    <property type="protein sequence ID" value="MCP2170442.1"/>
    <property type="molecule type" value="Genomic_DNA"/>
</dbReference>
<feature type="region of interest" description="Disordered" evidence="1">
    <location>
        <begin position="39"/>
        <end position="59"/>
    </location>
</feature>
<gene>
    <name evidence="2" type="ORF">LX83_007333</name>
</gene>
<evidence type="ECO:0000313" key="2">
    <source>
        <dbReference type="EMBL" id="MCP2170442.1"/>
    </source>
</evidence>
<organism evidence="2 3">
    <name type="scientific">Goodfellowiella coeruleoviolacea</name>
    <dbReference type="NCBI Taxonomy" id="334858"/>
    <lineage>
        <taxon>Bacteria</taxon>
        <taxon>Bacillati</taxon>
        <taxon>Actinomycetota</taxon>
        <taxon>Actinomycetes</taxon>
        <taxon>Pseudonocardiales</taxon>
        <taxon>Pseudonocardiaceae</taxon>
        <taxon>Goodfellowiella</taxon>
    </lineage>
</organism>
<proteinExistence type="predicted"/>
<comment type="caution">
    <text evidence="2">The sequence shown here is derived from an EMBL/GenBank/DDBJ whole genome shotgun (WGS) entry which is preliminary data.</text>
</comment>
<dbReference type="Proteomes" id="UP001206128">
    <property type="component" value="Unassembled WGS sequence"/>
</dbReference>
<protein>
    <submittedName>
        <fullName evidence="2">Uncharacterized protein</fullName>
    </submittedName>
</protein>
<sequence length="71" mass="7386">MVARPTVRREAGGPVRVHRLRVHGQPAAGRVELDQVAGAGRGAQPVARSPWHSRDTRDCGALAAPVGGCSP</sequence>